<dbReference type="InterPro" id="IPR051048">
    <property type="entry name" value="Peptidase_S8/S53_subtilisin"/>
</dbReference>
<evidence type="ECO:0000256" key="6">
    <source>
        <dbReference type="SAM" id="SignalP"/>
    </source>
</evidence>
<dbReference type="Pfam" id="PF00082">
    <property type="entry name" value="Peptidase_S8"/>
    <property type="match status" value="1"/>
</dbReference>
<evidence type="ECO:0000313" key="9">
    <source>
        <dbReference type="Proteomes" id="UP001431449"/>
    </source>
</evidence>
<dbReference type="PRINTS" id="PR00723">
    <property type="entry name" value="SUBTILISIN"/>
</dbReference>
<feature type="active site" description="Charge relay system" evidence="5">
    <location>
        <position position="237"/>
    </location>
</feature>
<dbReference type="PANTHER" id="PTHR43399:SF4">
    <property type="entry name" value="CELL WALL-ASSOCIATED PROTEASE"/>
    <property type="match status" value="1"/>
</dbReference>
<evidence type="ECO:0000256" key="3">
    <source>
        <dbReference type="ARBA" id="ARBA00022801"/>
    </source>
</evidence>
<feature type="signal peptide" evidence="6">
    <location>
        <begin position="1"/>
        <end position="26"/>
    </location>
</feature>
<keyword evidence="2 5" id="KW-0645">Protease</keyword>
<feature type="domain" description="Peptidase S8/S53" evidence="7">
    <location>
        <begin position="172"/>
        <end position="463"/>
    </location>
</feature>
<keyword evidence="3 5" id="KW-0378">Hydrolase</keyword>
<dbReference type="InterPro" id="IPR023828">
    <property type="entry name" value="Peptidase_S8_Ser-AS"/>
</dbReference>
<keyword evidence="6" id="KW-0732">Signal</keyword>
<evidence type="ECO:0000256" key="1">
    <source>
        <dbReference type="ARBA" id="ARBA00011073"/>
    </source>
</evidence>
<dbReference type="Gene3D" id="3.40.50.200">
    <property type="entry name" value="Peptidase S8/S53 domain"/>
    <property type="match status" value="1"/>
</dbReference>
<proteinExistence type="inferred from homology"/>
<dbReference type="InterPro" id="IPR036852">
    <property type="entry name" value="Peptidase_S8/S53_dom_sf"/>
</dbReference>
<dbReference type="RefSeq" id="WP_248211637.1">
    <property type="nucleotide sequence ID" value="NZ_JALNMH010000023.1"/>
</dbReference>
<dbReference type="InterPro" id="IPR000209">
    <property type="entry name" value="Peptidase_S8/S53_dom"/>
</dbReference>
<dbReference type="EMBL" id="JALNMH010000023">
    <property type="protein sequence ID" value="MCK7595592.1"/>
    <property type="molecule type" value="Genomic_DNA"/>
</dbReference>
<keyword evidence="4 5" id="KW-0720">Serine protease</keyword>
<name>A0ABT0GMJ8_9GAMM</name>
<accession>A0ABT0GMJ8</accession>
<reference evidence="8" key="1">
    <citation type="submission" date="2022-04" db="EMBL/GenBank/DDBJ databases">
        <title>Lysobacter sp. CAU 1642 isolated from sea sand.</title>
        <authorList>
            <person name="Kim W."/>
        </authorList>
    </citation>
    <scope>NUCLEOTIDE SEQUENCE</scope>
    <source>
        <strain evidence="8">CAU 1642</strain>
    </source>
</reference>
<evidence type="ECO:0000259" key="7">
    <source>
        <dbReference type="Pfam" id="PF00082"/>
    </source>
</evidence>
<protein>
    <submittedName>
        <fullName evidence="8">S8 family serine peptidase</fullName>
    </submittedName>
</protein>
<evidence type="ECO:0000256" key="2">
    <source>
        <dbReference type="ARBA" id="ARBA00022670"/>
    </source>
</evidence>
<evidence type="ECO:0000256" key="5">
    <source>
        <dbReference type="PROSITE-ProRule" id="PRU01240"/>
    </source>
</evidence>
<feature type="active site" description="Charge relay system" evidence="5">
    <location>
        <position position="181"/>
    </location>
</feature>
<evidence type="ECO:0000256" key="4">
    <source>
        <dbReference type="ARBA" id="ARBA00022825"/>
    </source>
</evidence>
<comment type="similarity">
    <text evidence="1 5">Belongs to the peptidase S8 family.</text>
</comment>
<comment type="caution">
    <text evidence="8">The sequence shown here is derived from an EMBL/GenBank/DDBJ whole genome shotgun (WGS) entry which is preliminary data.</text>
</comment>
<feature type="chain" id="PRO_5045955897" evidence="6">
    <location>
        <begin position="27"/>
        <end position="768"/>
    </location>
</feature>
<keyword evidence="9" id="KW-1185">Reference proteome</keyword>
<gene>
    <name evidence="8" type="ORF">M0G41_18245</name>
</gene>
<dbReference type="Proteomes" id="UP001431449">
    <property type="component" value="Unassembled WGS sequence"/>
</dbReference>
<feature type="active site" description="Charge relay system" evidence="5">
    <location>
        <position position="422"/>
    </location>
</feature>
<dbReference type="SUPFAM" id="SSF52743">
    <property type="entry name" value="Subtilisin-like"/>
    <property type="match status" value="1"/>
</dbReference>
<sequence>MPLTIRPLRSALLLALGLATPCAALAGAKLSPTVTKAIAESGQADVLLKLAPAELPALSPAVGPAGQRQRTEQVVAALKAHAARSQAPLLAELDRLGIDARPLWLGNSIAARLDADQLAALREHPSLLRIDSDAARKVADLKREPASKSAAAVEPHLTAMRVPEAWALGARGRGVVVGGQDTGYQFDHPALRDRYRGSRDGGASHDYHWFDGVRATINGGQNPCGFASPTPCDDHMHGTHTMGTAIGDGGEGARIGVAIESQWIGCRNMDSGVGRPSTYLACFQFLLAPSRVDGSDARPDLAPAVTVNSWGCPPGPPPLGEDCSPDSFDGALAAADAAGQLTVVAAGNGQPFCGSIDDPPSTSPHALVVGATSNTGGIASFSLWGPVAGPNGPLLKPDISAPGVAIRSSLPGGGYGPASGTSMATPNVAGVAALMLGANPLLIAQPQATSDLLRGSAIASAFPGNCPGFPGSAVPNAVFGHGRVDALAAVNAATSLAVSPAHAGAWYDPARPGEGWILQINDAGTATLVWYSFSAEGSGKQAWYIAAEGAISGAGIRFDAVSAVRGGRFGTGFDANALRYDDVGSLNITFDGCDRASLTFSSTAGLPDLQRPLSRLTRLRGLPCGQPLAASSPEGAARSGAWFDPARSGEGWIIEALDAGAVALTWFTFDPSGAPAWLYGVGTLEGDALRIDDMRRVEGGGFGGDFDPAAVRDTAWGTLQIDFSGCDGASLRYAALDAAWGEGGYTLSRLTRPFGLDCAATAKAAASP</sequence>
<evidence type="ECO:0000313" key="8">
    <source>
        <dbReference type="EMBL" id="MCK7595592.1"/>
    </source>
</evidence>
<dbReference type="PANTHER" id="PTHR43399">
    <property type="entry name" value="SUBTILISIN-RELATED"/>
    <property type="match status" value="1"/>
</dbReference>
<organism evidence="8 9">
    <name type="scientific">Pseudomarimonas salicorniae</name>
    <dbReference type="NCBI Taxonomy" id="2933270"/>
    <lineage>
        <taxon>Bacteria</taxon>
        <taxon>Pseudomonadati</taxon>
        <taxon>Pseudomonadota</taxon>
        <taxon>Gammaproteobacteria</taxon>
        <taxon>Lysobacterales</taxon>
        <taxon>Lysobacteraceae</taxon>
        <taxon>Pseudomarimonas</taxon>
    </lineage>
</organism>
<dbReference type="PROSITE" id="PS51892">
    <property type="entry name" value="SUBTILASE"/>
    <property type="match status" value="1"/>
</dbReference>
<dbReference type="InterPro" id="IPR015500">
    <property type="entry name" value="Peptidase_S8_subtilisin-rel"/>
</dbReference>
<dbReference type="PROSITE" id="PS00138">
    <property type="entry name" value="SUBTILASE_SER"/>
    <property type="match status" value="1"/>
</dbReference>